<evidence type="ECO:0000256" key="11">
    <source>
        <dbReference type="ARBA" id="ARBA00023125"/>
    </source>
</evidence>
<dbReference type="Gene3D" id="3.30.160.60">
    <property type="entry name" value="Classic Zinc Finger"/>
    <property type="match status" value="11"/>
</dbReference>
<accession>A0A8C5PYS8</accession>
<dbReference type="GO" id="GO:0008270">
    <property type="term" value="F:zinc ion binding"/>
    <property type="evidence" value="ECO:0007669"/>
    <property type="project" value="UniProtKB-KW"/>
</dbReference>
<dbReference type="SUPFAM" id="SSF109640">
    <property type="entry name" value="KRAB domain (Kruppel-associated box)"/>
    <property type="match status" value="1"/>
</dbReference>
<name>A0A8C5PYS8_9ANUR</name>
<feature type="domain" description="C2H2-type" evidence="15">
    <location>
        <begin position="645"/>
        <end position="672"/>
    </location>
</feature>
<dbReference type="PROSITE" id="PS00028">
    <property type="entry name" value="ZINC_FINGER_C2H2_1"/>
    <property type="match status" value="11"/>
</dbReference>
<reference evidence="17" key="2">
    <citation type="submission" date="2025-09" db="UniProtKB">
        <authorList>
            <consortium name="Ensembl"/>
        </authorList>
    </citation>
    <scope>IDENTIFICATION</scope>
</reference>
<evidence type="ECO:0000256" key="6">
    <source>
        <dbReference type="ARBA" id="ARBA00022737"/>
    </source>
</evidence>
<evidence type="ECO:0000259" key="16">
    <source>
        <dbReference type="PROSITE" id="PS50805"/>
    </source>
</evidence>
<keyword evidence="18" id="KW-1185">Reference proteome</keyword>
<feature type="domain" description="C2H2-type" evidence="15">
    <location>
        <begin position="589"/>
        <end position="616"/>
    </location>
</feature>
<dbReference type="GO" id="GO:0003677">
    <property type="term" value="F:DNA binding"/>
    <property type="evidence" value="ECO:0007669"/>
    <property type="project" value="UniProtKB-KW"/>
</dbReference>
<keyword evidence="7 14" id="KW-0863">Zinc-finger</keyword>
<keyword evidence="9" id="KW-0832">Ubl conjugation</keyword>
<dbReference type="FunFam" id="3.30.160.60:FF:001891">
    <property type="entry name" value="Zinc finger protein 527"/>
    <property type="match status" value="1"/>
</dbReference>
<protein>
    <submittedName>
        <fullName evidence="17">Uncharacterized protein</fullName>
    </submittedName>
</protein>
<sequence>MTIQDRRLKASENIAVPPSVPSTRPGLPASVHTVTMNEARDPTTQKIMDLTLDIIYLLTGEDHMVVKIREMKNGSCQVSEGNCKTQSPSLEPPPHLLIHDKHNGKKILELTDQIIRLLTGEVPIRCEDVTVYLSMEEWEYVERHKELYEDIMMEDHQPVITLDNSVPGEFHTPISSPDSVTRRGSGITSHKMNTAMKGRAKSAAYREEEAPSRKETHLLETDINPSNIKAESTVDEDSDVYKPADQSETEYTTVLIKEESCDSCGEGDISDPDIYPSAEHSLTEYPFSDLKQELPTWENEDFMDGDIYKPGNMIHHESDVFPAIINPNLNAHNSVQKERSVASSETGTNLYSGSGLVIRQISAEEDMMSDPGENFIRESDCKRQNVRTEEQPFPCSECEKRFTDSIALKMHQKVHMGDKLFICSDCGECFNNSTALKIHQRIHTGQKLFNCTECGKHFLTNDKLIRHQRIHTGEKPFKCEECGKCFIQATHLATHKIIHTGEKPFKCTDCGKCFNTSDKLTRHQWIHTGDKPFNCTECGKCFNRAAHLAAHKMVHSGEKPFNCDECGKCFSTNYKLIIHQRLHTGDKPFKCPECGKCFNEASYLARHRLVHTGEKPFKCAECGKCFTWSTQLASHKWVHSDEKPFSCSDCGKSFSLKTQLREHMKTHTGEKPFQCTECGKCFSFKTNLNRHVRLHARE</sequence>
<evidence type="ECO:0000256" key="5">
    <source>
        <dbReference type="ARBA" id="ARBA00022723"/>
    </source>
</evidence>
<dbReference type="InterPro" id="IPR050826">
    <property type="entry name" value="Krueppel_C2H2_ZnFinger"/>
</dbReference>
<dbReference type="PANTHER" id="PTHR24377">
    <property type="entry name" value="IP01015P-RELATED"/>
    <property type="match status" value="1"/>
</dbReference>
<dbReference type="Ensembl" id="ENSLLET00000030701.1">
    <property type="protein sequence ID" value="ENSLLEP00000029563.1"/>
    <property type="gene ID" value="ENSLLEG00000018716.1"/>
</dbReference>
<dbReference type="SUPFAM" id="SSF57667">
    <property type="entry name" value="beta-beta-alpha zinc fingers"/>
    <property type="match status" value="6"/>
</dbReference>
<keyword evidence="5" id="KW-0479">Metal-binding</keyword>
<evidence type="ECO:0000256" key="8">
    <source>
        <dbReference type="ARBA" id="ARBA00022833"/>
    </source>
</evidence>
<comment type="subcellular location">
    <subcellularLocation>
        <location evidence="2">Nucleus</location>
    </subcellularLocation>
</comment>
<dbReference type="GO" id="GO:0005634">
    <property type="term" value="C:nucleus"/>
    <property type="evidence" value="ECO:0007669"/>
    <property type="project" value="UniProtKB-SubCell"/>
</dbReference>
<feature type="domain" description="C2H2-type" evidence="15">
    <location>
        <begin position="421"/>
        <end position="448"/>
    </location>
</feature>
<dbReference type="FunFam" id="3.30.160.60:FF:000624">
    <property type="entry name" value="zinc finger protein 697"/>
    <property type="match status" value="2"/>
</dbReference>
<comment type="similarity">
    <text evidence="3">Belongs to the krueppel C2H2-type zinc-finger protein family.</text>
</comment>
<dbReference type="FunFam" id="3.30.160.60:FF:002343">
    <property type="entry name" value="Zinc finger protein 33A"/>
    <property type="match status" value="2"/>
</dbReference>
<dbReference type="SMART" id="SM00355">
    <property type="entry name" value="ZnF_C2H2"/>
    <property type="match status" value="11"/>
</dbReference>
<reference evidence="17" key="1">
    <citation type="submission" date="2025-08" db="UniProtKB">
        <authorList>
            <consortium name="Ensembl"/>
        </authorList>
    </citation>
    <scope>IDENTIFICATION</scope>
</reference>
<feature type="domain" description="C2H2-type" evidence="15">
    <location>
        <begin position="533"/>
        <end position="560"/>
    </location>
</feature>
<dbReference type="Pfam" id="PF00096">
    <property type="entry name" value="zf-C2H2"/>
    <property type="match status" value="10"/>
</dbReference>
<evidence type="ECO:0000256" key="1">
    <source>
        <dbReference type="ARBA" id="ARBA00003767"/>
    </source>
</evidence>
<dbReference type="FunFam" id="3.30.160.60:FF:002716">
    <property type="entry name" value="Zinc finger protein 212"/>
    <property type="match status" value="1"/>
</dbReference>
<dbReference type="Gene3D" id="6.10.140.140">
    <property type="match status" value="1"/>
</dbReference>
<dbReference type="CDD" id="cd07765">
    <property type="entry name" value="KRAB_A-box"/>
    <property type="match status" value="1"/>
</dbReference>
<evidence type="ECO:0000256" key="10">
    <source>
        <dbReference type="ARBA" id="ARBA00023015"/>
    </source>
</evidence>
<keyword evidence="8" id="KW-0862">Zinc</keyword>
<dbReference type="AlphaFoldDB" id="A0A8C5PYS8"/>
<keyword evidence="12" id="KW-0804">Transcription</keyword>
<keyword evidence="4" id="KW-1017">Isopeptide bond</keyword>
<keyword evidence="10" id="KW-0805">Transcription regulation</keyword>
<keyword evidence="13" id="KW-0539">Nucleus</keyword>
<feature type="domain" description="C2H2-type" evidence="15">
    <location>
        <begin position="477"/>
        <end position="504"/>
    </location>
</feature>
<feature type="domain" description="KRAB" evidence="16">
    <location>
        <begin position="124"/>
        <end position="202"/>
    </location>
</feature>
<dbReference type="FunFam" id="3.30.160.60:FF:000247">
    <property type="entry name" value="Zinc finger protein 236"/>
    <property type="match status" value="1"/>
</dbReference>
<dbReference type="InterPro" id="IPR013087">
    <property type="entry name" value="Znf_C2H2_type"/>
</dbReference>
<dbReference type="FunFam" id="3.30.160.60:FF:002090">
    <property type="entry name" value="Zinc finger protein 473"/>
    <property type="match status" value="1"/>
</dbReference>
<evidence type="ECO:0000256" key="12">
    <source>
        <dbReference type="ARBA" id="ARBA00023163"/>
    </source>
</evidence>
<evidence type="ECO:0000256" key="3">
    <source>
        <dbReference type="ARBA" id="ARBA00006991"/>
    </source>
</evidence>
<evidence type="ECO:0000256" key="13">
    <source>
        <dbReference type="ARBA" id="ARBA00023242"/>
    </source>
</evidence>
<dbReference type="Pfam" id="PF01352">
    <property type="entry name" value="KRAB"/>
    <property type="match status" value="1"/>
</dbReference>
<dbReference type="InterPro" id="IPR036236">
    <property type="entry name" value="Znf_C2H2_sf"/>
</dbReference>
<evidence type="ECO:0000256" key="4">
    <source>
        <dbReference type="ARBA" id="ARBA00022499"/>
    </source>
</evidence>
<dbReference type="PROSITE" id="PS50805">
    <property type="entry name" value="KRAB"/>
    <property type="match status" value="1"/>
</dbReference>
<dbReference type="GO" id="GO:0006355">
    <property type="term" value="P:regulation of DNA-templated transcription"/>
    <property type="evidence" value="ECO:0007669"/>
    <property type="project" value="InterPro"/>
</dbReference>
<comment type="function">
    <text evidence="1">May be involved in transcriptional regulation.</text>
</comment>
<evidence type="ECO:0000256" key="14">
    <source>
        <dbReference type="PROSITE-ProRule" id="PRU00042"/>
    </source>
</evidence>
<feature type="domain" description="C2H2-type" evidence="15">
    <location>
        <begin position="561"/>
        <end position="588"/>
    </location>
</feature>
<keyword evidence="6" id="KW-0677">Repeat</keyword>
<keyword evidence="11" id="KW-0238">DNA-binding</keyword>
<evidence type="ECO:0000256" key="9">
    <source>
        <dbReference type="ARBA" id="ARBA00022843"/>
    </source>
</evidence>
<dbReference type="GeneTree" id="ENSGT01150000286944"/>
<dbReference type="Proteomes" id="UP000694569">
    <property type="component" value="Unplaced"/>
</dbReference>
<evidence type="ECO:0000259" key="15">
    <source>
        <dbReference type="PROSITE" id="PS50157"/>
    </source>
</evidence>
<evidence type="ECO:0000313" key="18">
    <source>
        <dbReference type="Proteomes" id="UP000694569"/>
    </source>
</evidence>
<dbReference type="FunFam" id="3.30.160.60:FF:000688">
    <property type="entry name" value="zinc finger protein 197 isoform X1"/>
    <property type="match status" value="1"/>
</dbReference>
<feature type="domain" description="C2H2-type" evidence="15">
    <location>
        <begin position="617"/>
        <end position="644"/>
    </location>
</feature>
<feature type="domain" description="C2H2-type" evidence="15">
    <location>
        <begin position="393"/>
        <end position="420"/>
    </location>
</feature>
<dbReference type="PROSITE" id="PS50157">
    <property type="entry name" value="ZINC_FINGER_C2H2_2"/>
    <property type="match status" value="11"/>
</dbReference>
<organism evidence="17 18">
    <name type="scientific">Leptobrachium leishanense</name>
    <name type="common">Leishan spiny toad</name>
    <dbReference type="NCBI Taxonomy" id="445787"/>
    <lineage>
        <taxon>Eukaryota</taxon>
        <taxon>Metazoa</taxon>
        <taxon>Chordata</taxon>
        <taxon>Craniata</taxon>
        <taxon>Vertebrata</taxon>
        <taxon>Euteleostomi</taxon>
        <taxon>Amphibia</taxon>
        <taxon>Batrachia</taxon>
        <taxon>Anura</taxon>
        <taxon>Pelobatoidea</taxon>
        <taxon>Megophryidae</taxon>
        <taxon>Leptobrachium</taxon>
    </lineage>
</organism>
<evidence type="ECO:0000256" key="7">
    <source>
        <dbReference type="ARBA" id="ARBA00022771"/>
    </source>
</evidence>
<evidence type="ECO:0000256" key="2">
    <source>
        <dbReference type="ARBA" id="ARBA00004123"/>
    </source>
</evidence>
<dbReference type="FunFam" id="3.30.160.60:FF:000358">
    <property type="entry name" value="zinc finger protein 24"/>
    <property type="match status" value="1"/>
</dbReference>
<evidence type="ECO:0000313" key="17">
    <source>
        <dbReference type="Ensembl" id="ENSLLEP00000029563.1"/>
    </source>
</evidence>
<proteinExistence type="inferred from homology"/>
<feature type="domain" description="C2H2-type" evidence="15">
    <location>
        <begin position="673"/>
        <end position="698"/>
    </location>
</feature>
<dbReference type="InterPro" id="IPR036051">
    <property type="entry name" value="KRAB_dom_sf"/>
</dbReference>
<feature type="domain" description="C2H2-type" evidence="15">
    <location>
        <begin position="505"/>
        <end position="532"/>
    </location>
</feature>
<dbReference type="FunFam" id="3.30.160.60:FF:000029">
    <property type="entry name" value="GLI family zinc finger 4"/>
    <property type="match status" value="1"/>
</dbReference>
<feature type="domain" description="C2H2-type" evidence="15">
    <location>
        <begin position="449"/>
        <end position="476"/>
    </location>
</feature>
<dbReference type="InterPro" id="IPR001909">
    <property type="entry name" value="KRAB"/>
</dbReference>